<accession>A0A178MSJ7</accession>
<evidence type="ECO:0000313" key="2">
    <source>
        <dbReference type="Proteomes" id="UP000078428"/>
    </source>
</evidence>
<protein>
    <submittedName>
        <fullName evidence="1">Uncharacterized protein</fullName>
    </submittedName>
</protein>
<sequence>MDDVIRIRIDTTRAVAAFLDLLAEQAAEGETRRPANPAATAIWRELAPFRLVEYAYVDEGVGAILGAYVGFPDGSLYAAGDEIPDSAVCDLVQGNEERVVDLPPLYIYVVLAQPVGREAIDAFLTELSSHVGHALVGVVPGADGRLKARVFDAEGTKGVAREADRHLSKQVLVERFAQRSQCSDGRAFAALSYAFARQSLEFATVAERDDFVAWSRVLCDWIFAHGDDAAQLGFAEAHRPAEPAPIPDDGRATIRLASPSAYADGSAWACLAPDAPPEALGPVRDYWNYVRRTIDAVRAGSAD</sequence>
<dbReference type="EMBL" id="LWQT01000042">
    <property type="protein sequence ID" value="OAN52847.1"/>
    <property type="molecule type" value="Genomic_DNA"/>
</dbReference>
<proteinExistence type="predicted"/>
<reference evidence="1 2" key="1">
    <citation type="submission" date="2016-04" db="EMBL/GenBank/DDBJ databases">
        <title>Draft genome sequence of freshwater magnetotactic bacteria Magnetospirillum marisnigri SP-1 and Magnetospirillum moscoviense BB-1.</title>
        <authorList>
            <person name="Koziaeva V."/>
            <person name="Dziuba M.V."/>
            <person name="Ivanov T.M."/>
            <person name="Kuznetsov B."/>
            <person name="Grouzdev D.S."/>
        </authorList>
    </citation>
    <scope>NUCLEOTIDE SEQUENCE [LARGE SCALE GENOMIC DNA]</scope>
    <source>
        <strain evidence="1 2">SP-1</strain>
    </source>
</reference>
<gene>
    <name evidence="1" type="ORF">A6A04_15200</name>
</gene>
<dbReference type="STRING" id="1285242.A6A04_15200"/>
<dbReference type="AlphaFoldDB" id="A0A178MSJ7"/>
<organism evidence="1 2">
    <name type="scientific">Paramagnetospirillum marisnigri</name>
    <dbReference type="NCBI Taxonomy" id="1285242"/>
    <lineage>
        <taxon>Bacteria</taxon>
        <taxon>Pseudomonadati</taxon>
        <taxon>Pseudomonadota</taxon>
        <taxon>Alphaproteobacteria</taxon>
        <taxon>Rhodospirillales</taxon>
        <taxon>Magnetospirillaceae</taxon>
        <taxon>Paramagnetospirillum</taxon>
    </lineage>
</organism>
<keyword evidence="2" id="KW-1185">Reference proteome</keyword>
<evidence type="ECO:0000313" key="1">
    <source>
        <dbReference type="EMBL" id="OAN52847.1"/>
    </source>
</evidence>
<name>A0A178MSJ7_9PROT</name>
<comment type="caution">
    <text evidence="1">The sequence shown here is derived from an EMBL/GenBank/DDBJ whole genome shotgun (WGS) entry which is preliminary data.</text>
</comment>
<dbReference type="Proteomes" id="UP000078428">
    <property type="component" value="Unassembled WGS sequence"/>
</dbReference>